<feature type="region of interest" description="Disordered" evidence="1">
    <location>
        <begin position="442"/>
        <end position="481"/>
    </location>
</feature>
<sequence length="481" mass="53741">MGCSMSTEDSPQDSKQTSTMPGTQDTDLLPVKKKKSAPTRDGLDAKAEVPHERSLGNSDQNFRLGVFDKPPPKYGRCPATLQLGFESFPAGVIVVLNLLKEAAQLTCFGHKGAWAALSDRHGQIWLDSAHTLRPVTRKAILLYAAIRLLVGKALDSNMTFYFTTFPNLETEQLSDSELKTLNALVSVFNAKTFLKAGQLIREHSTALAGQGLEDYINNEHSFLETDTQDDKNGQAVGNDQRQDEKALARMAHQGSRLRKTSIAMAVASYKRQLESKSVHPLTCTFILGTRLEPAEVDAIQQCQRKGQEAARGVRRKMKESLWEKSTRPEPSLAGEDAGSVAKELELEGHQFCIQAIVFCDQLNSQAKKAYEKVDNFLKGQQDDINDVTYVSEVKFLLYFLTPELRSVPQYNDKRIIDEEDVIWLPGDRLIRWFVLGIVDDDDDDDDEEQAQFSNHKTRDPQPEEVALANRVKLGTVPNARS</sequence>
<protein>
    <submittedName>
        <fullName evidence="2">Uncharacterized protein</fullName>
    </submittedName>
</protein>
<organism evidence="2 3">
    <name type="scientific">Fusarium oligoseptatum</name>
    <dbReference type="NCBI Taxonomy" id="2604345"/>
    <lineage>
        <taxon>Eukaryota</taxon>
        <taxon>Fungi</taxon>
        <taxon>Dikarya</taxon>
        <taxon>Ascomycota</taxon>
        <taxon>Pezizomycotina</taxon>
        <taxon>Sordariomycetes</taxon>
        <taxon>Hypocreomycetidae</taxon>
        <taxon>Hypocreales</taxon>
        <taxon>Nectriaceae</taxon>
        <taxon>Fusarium</taxon>
        <taxon>Fusarium solani species complex</taxon>
    </lineage>
</organism>
<dbReference type="STRING" id="1325735.A0A428RRB2"/>
<dbReference type="EMBL" id="NKCK01000552">
    <property type="protein sequence ID" value="RSL80132.1"/>
    <property type="molecule type" value="Genomic_DNA"/>
</dbReference>
<accession>A0A428RRB2</accession>
<feature type="region of interest" description="Disordered" evidence="1">
    <location>
        <begin position="1"/>
        <end position="62"/>
    </location>
</feature>
<gene>
    <name evidence="2" type="ORF">CEP52_017433</name>
</gene>
<feature type="compositionally biased region" description="Polar residues" evidence="1">
    <location>
        <begin position="1"/>
        <end position="26"/>
    </location>
</feature>
<evidence type="ECO:0000313" key="2">
    <source>
        <dbReference type="EMBL" id="RSL80132.1"/>
    </source>
</evidence>
<feature type="compositionally biased region" description="Basic and acidic residues" evidence="1">
    <location>
        <begin position="318"/>
        <end position="327"/>
    </location>
</feature>
<evidence type="ECO:0000256" key="1">
    <source>
        <dbReference type="SAM" id="MobiDB-lite"/>
    </source>
</evidence>
<feature type="region of interest" description="Disordered" evidence="1">
    <location>
        <begin position="316"/>
        <end position="336"/>
    </location>
</feature>
<name>A0A428RRB2_9HYPO</name>
<evidence type="ECO:0000313" key="3">
    <source>
        <dbReference type="Proteomes" id="UP000287144"/>
    </source>
</evidence>
<dbReference type="AlphaFoldDB" id="A0A428RRB2"/>
<keyword evidence="3" id="KW-1185">Reference proteome</keyword>
<dbReference type="Proteomes" id="UP000287144">
    <property type="component" value="Unassembled WGS sequence"/>
</dbReference>
<comment type="caution">
    <text evidence="2">The sequence shown here is derived from an EMBL/GenBank/DDBJ whole genome shotgun (WGS) entry which is preliminary data.</text>
</comment>
<reference evidence="2 3" key="1">
    <citation type="submission" date="2017-06" db="EMBL/GenBank/DDBJ databases">
        <title>Comparative genomic analysis of Ambrosia Fusariam Clade fungi.</title>
        <authorList>
            <person name="Stajich J.E."/>
            <person name="Carrillo J."/>
            <person name="Kijimoto T."/>
            <person name="Eskalen A."/>
            <person name="O'Donnell K."/>
            <person name="Kasson M."/>
        </authorList>
    </citation>
    <scope>NUCLEOTIDE SEQUENCE [LARGE SCALE GENOMIC DNA]</scope>
    <source>
        <strain evidence="2 3">NRRL62579</strain>
    </source>
</reference>
<feature type="compositionally biased region" description="Basic and acidic residues" evidence="1">
    <location>
        <begin position="41"/>
        <end position="54"/>
    </location>
</feature>
<proteinExistence type="predicted"/>